<evidence type="ECO:0000256" key="3">
    <source>
        <dbReference type="ARBA" id="ARBA00022448"/>
    </source>
</evidence>
<dbReference type="InterPro" id="IPR016024">
    <property type="entry name" value="ARM-type_fold"/>
</dbReference>
<dbReference type="PANTHER" id="PTHR10635:SF0">
    <property type="entry name" value="COATOMER SUBUNIT BETA"/>
    <property type="match status" value="1"/>
</dbReference>
<dbReference type="InterPro" id="IPR011989">
    <property type="entry name" value="ARM-like"/>
</dbReference>
<gene>
    <name evidence="14" type="ORF">RS030_121</name>
</gene>
<comment type="caution">
    <text evidence="14">The sequence shown here is derived from an EMBL/GenBank/DDBJ whole genome shotgun (WGS) entry which is preliminary data.</text>
</comment>
<dbReference type="InterPro" id="IPR011710">
    <property type="entry name" value="Coatomer_bsu_C"/>
</dbReference>
<dbReference type="AlphaFoldDB" id="A0AAV9XY79"/>
<evidence type="ECO:0000256" key="4">
    <source>
        <dbReference type="ARBA" id="ARBA00022490"/>
    </source>
</evidence>
<dbReference type="GO" id="GO:0030126">
    <property type="term" value="C:COPI vesicle coat"/>
    <property type="evidence" value="ECO:0007669"/>
    <property type="project" value="InterPro"/>
</dbReference>
<keyword evidence="6" id="KW-0931">ER-Golgi transport</keyword>
<comment type="subcellular location">
    <subcellularLocation>
        <location evidence="2">Cytoplasmic vesicle</location>
        <location evidence="2">COPI-coated vesicle membrane</location>
        <topology evidence="2">Peripheral membrane protein</topology>
        <orientation evidence="2">Cytoplasmic side</orientation>
    </subcellularLocation>
    <subcellularLocation>
        <location evidence="1">Golgi apparatus membrane</location>
        <topology evidence="1">Peripheral membrane protein</topology>
        <orientation evidence="1">Cytoplasmic side</orientation>
    </subcellularLocation>
</comment>
<dbReference type="Pfam" id="PF07718">
    <property type="entry name" value="Coatamer_beta_C"/>
    <property type="match status" value="1"/>
</dbReference>
<keyword evidence="3" id="KW-0813">Transport</keyword>
<evidence type="ECO:0000256" key="2">
    <source>
        <dbReference type="ARBA" id="ARBA00004347"/>
    </source>
</evidence>
<protein>
    <recommendedName>
        <fullName evidence="16">Coatomer subunit beta</fullName>
    </recommendedName>
</protein>
<dbReference type="Pfam" id="PF01602">
    <property type="entry name" value="Adaptin_N"/>
    <property type="match status" value="1"/>
</dbReference>
<evidence type="ECO:0000259" key="11">
    <source>
        <dbReference type="Pfam" id="PF01602"/>
    </source>
</evidence>
<evidence type="ECO:0000259" key="13">
    <source>
        <dbReference type="Pfam" id="PF14806"/>
    </source>
</evidence>
<keyword evidence="4" id="KW-0963">Cytoplasm</keyword>
<evidence type="ECO:0000256" key="6">
    <source>
        <dbReference type="ARBA" id="ARBA00022892"/>
    </source>
</evidence>
<name>A0AAV9XY79_9CRYT</name>
<feature type="domain" description="Coatomer beta subunit appendage platform" evidence="13">
    <location>
        <begin position="1011"/>
        <end position="1171"/>
    </location>
</feature>
<evidence type="ECO:0000256" key="8">
    <source>
        <dbReference type="ARBA" id="ARBA00023034"/>
    </source>
</evidence>
<keyword evidence="7" id="KW-0653">Protein transport</keyword>
<evidence type="ECO:0008006" key="16">
    <source>
        <dbReference type="Google" id="ProtNLM"/>
    </source>
</evidence>
<dbReference type="SUPFAM" id="SSF48371">
    <property type="entry name" value="ARM repeat"/>
    <property type="match status" value="1"/>
</dbReference>
<reference evidence="14 15" key="1">
    <citation type="submission" date="2023-10" db="EMBL/GenBank/DDBJ databases">
        <title>Comparative genomics analysis reveals potential genetic determinants of host preference in Cryptosporidium xiaoi.</title>
        <authorList>
            <person name="Xiao L."/>
            <person name="Li J."/>
        </authorList>
    </citation>
    <scope>NUCLEOTIDE SEQUENCE [LARGE SCALE GENOMIC DNA]</scope>
    <source>
        <strain evidence="14 15">52996</strain>
    </source>
</reference>
<evidence type="ECO:0000256" key="7">
    <source>
        <dbReference type="ARBA" id="ARBA00022927"/>
    </source>
</evidence>
<keyword evidence="15" id="KW-1185">Reference proteome</keyword>
<dbReference type="Proteomes" id="UP001311799">
    <property type="component" value="Unassembled WGS sequence"/>
</dbReference>
<dbReference type="EMBL" id="JAWDEY010000011">
    <property type="protein sequence ID" value="KAK6589641.1"/>
    <property type="molecule type" value="Genomic_DNA"/>
</dbReference>
<evidence type="ECO:0000256" key="1">
    <source>
        <dbReference type="ARBA" id="ARBA00004255"/>
    </source>
</evidence>
<dbReference type="GO" id="GO:0005198">
    <property type="term" value="F:structural molecule activity"/>
    <property type="evidence" value="ECO:0007669"/>
    <property type="project" value="InterPro"/>
</dbReference>
<dbReference type="PANTHER" id="PTHR10635">
    <property type="entry name" value="COATOMER SUBUNIT BETA"/>
    <property type="match status" value="1"/>
</dbReference>
<keyword evidence="8" id="KW-0333">Golgi apparatus</keyword>
<evidence type="ECO:0000259" key="12">
    <source>
        <dbReference type="Pfam" id="PF07718"/>
    </source>
</evidence>
<dbReference type="InterPro" id="IPR016460">
    <property type="entry name" value="COPB1"/>
</dbReference>
<dbReference type="InterPro" id="IPR002553">
    <property type="entry name" value="Clathrin/coatomer_adapt-like_N"/>
</dbReference>
<keyword evidence="9" id="KW-0472">Membrane</keyword>
<proteinExistence type="predicted"/>
<dbReference type="GO" id="GO:0006891">
    <property type="term" value="P:intra-Golgi vesicle-mediated transport"/>
    <property type="evidence" value="ECO:0007669"/>
    <property type="project" value="TreeGrafter"/>
</dbReference>
<evidence type="ECO:0000313" key="15">
    <source>
        <dbReference type="Proteomes" id="UP001311799"/>
    </source>
</evidence>
<feature type="domain" description="Clathrin/coatomer adaptor adaptin-like N-terminal" evidence="11">
    <location>
        <begin position="23"/>
        <end position="376"/>
    </location>
</feature>
<evidence type="ECO:0000313" key="14">
    <source>
        <dbReference type="EMBL" id="KAK6589641.1"/>
    </source>
</evidence>
<keyword evidence="5" id="KW-0677">Repeat</keyword>
<dbReference type="InterPro" id="IPR029446">
    <property type="entry name" value="COPB1_appendage_platform_dom"/>
</dbReference>
<keyword evidence="10" id="KW-0968">Cytoplasmic vesicle</keyword>
<sequence length="1222" mass="138755">MYEYEKNCTLLVPPRTGVSAPTSSELQKKLEDPNDTEKCKALRELIIWMTHGESYSRLLMTVIRYVVQSNNHKVKKYLQLYWEIVEKCNSDGTLKEEMILVCNALRNDLQHPNEYIRGSTLRLLCNLRFIKLIQPLIESIIENLKHRHFYVRRNAVMCIYSIIKTFGIEVIPNAIDEVEKLLLIEGDISTKRNAFLVLTYCDVERSLRYILSIQDNVTYMGDAIQLLLLELLGNIYCDFPNYRNNLLQLIINIVQSGSLSVSYEGANTLIKIGNVSPNSTIKIAIQAYINILLNQSDNNIRYIVLNKISKITSMTSALYTLQRCFIKDLLRVLLCSNCFSIQIKVIDIVMNFLLTKNNCLDIFQFILKHLQEISSKNSSDASNGGTCLEFGSPSNAGNNDGNNSYDSNINLAFGGGVTFHHHVHHLGTNNHIIGGNIKLSEKQQFQQYQLILIKSLHEIIRKYHNITFNLMLNSILINFITCDNPIIVNEITQFLKEMIISYPNYQKEIIDKIIFQLPYIQFSRPIRTCLWILSECNYDKGCKISEIITIIESLLKPLPLVSGSRNINCTDSLNTDSNGSNSVVVGNKTNTVTKTVILEDGTYGTQDIETNAVNATGEVPDGGEFLYSTKNTNFGVYLRNLIVKEDDLLLMASIAVSLVKLLMFRVNFKNKDDNCDKNNNGVDKDYNLYFLGLDMYNKVLYIVVCFLKYCMNDNKSGGLINDTTHRLSHCYIILKSLYNDLGGDEKKVDIEGEIVFQPSKKTVFLRNKLFPTLENGICNKALNSGNLSYSSENKSNTMLESITGERIKIKERKSFQTINFRQIKEKLFSSNVDILHVNDDDCYYYDNNNGNQFHYGIENDFSGNCFQLNAKNDLIGEKSSCSSKRIFPITGISDPIFIEAIIQVQNQDVLLELIVTNQSNKAIQNIQIELYPYGNLRVIEKPQQISHLEPMEVIHVYSISQVKSIETGILFGFVTFQMKNGNNSDNVGSSLSSHQSSTLSPLSSSMYSQSDIVILNEINIHLIDFITNSNIQSSLFRQLWSEFEWENKIPIHSSCDSFIQFLSYLIKETKLSIVDNNVSSNNSENVLNNSESHLLKMENQSSFFAVNLYAKSIFGEDALINVSLEKQICNQNKEKESGTTCLSSSKDKFISGTVRIRSRTQGIALSLGDHILSLQRKVPKDNNNNIDNKKSDADTIIGRKKGNDYYSRSHSQLLNIDFGDIH</sequence>
<evidence type="ECO:0000256" key="5">
    <source>
        <dbReference type="ARBA" id="ARBA00022737"/>
    </source>
</evidence>
<accession>A0AAV9XY79</accession>
<dbReference type="GO" id="GO:0000139">
    <property type="term" value="C:Golgi membrane"/>
    <property type="evidence" value="ECO:0007669"/>
    <property type="project" value="UniProtKB-SubCell"/>
</dbReference>
<dbReference type="Pfam" id="PF14806">
    <property type="entry name" value="Coatomer_b_Cpla"/>
    <property type="match status" value="1"/>
</dbReference>
<dbReference type="Gene3D" id="1.25.10.10">
    <property type="entry name" value="Leucine-rich Repeat Variant"/>
    <property type="match status" value="1"/>
</dbReference>
<dbReference type="GO" id="GO:0006888">
    <property type="term" value="P:endoplasmic reticulum to Golgi vesicle-mediated transport"/>
    <property type="evidence" value="ECO:0007669"/>
    <property type="project" value="TreeGrafter"/>
</dbReference>
<feature type="domain" description="Coatomer beta subunit C-terminal" evidence="12">
    <location>
        <begin position="873"/>
        <end position="977"/>
    </location>
</feature>
<evidence type="ECO:0000256" key="9">
    <source>
        <dbReference type="ARBA" id="ARBA00023136"/>
    </source>
</evidence>
<dbReference type="GO" id="GO:0006886">
    <property type="term" value="P:intracellular protein transport"/>
    <property type="evidence" value="ECO:0007669"/>
    <property type="project" value="InterPro"/>
</dbReference>
<organism evidence="14 15">
    <name type="scientific">Cryptosporidium xiaoi</name>
    <dbReference type="NCBI Taxonomy" id="659607"/>
    <lineage>
        <taxon>Eukaryota</taxon>
        <taxon>Sar</taxon>
        <taxon>Alveolata</taxon>
        <taxon>Apicomplexa</taxon>
        <taxon>Conoidasida</taxon>
        <taxon>Coccidia</taxon>
        <taxon>Eucoccidiorida</taxon>
        <taxon>Eimeriorina</taxon>
        <taxon>Cryptosporidiidae</taxon>
        <taxon>Cryptosporidium</taxon>
    </lineage>
</organism>
<evidence type="ECO:0000256" key="10">
    <source>
        <dbReference type="ARBA" id="ARBA00023329"/>
    </source>
</evidence>